<proteinExistence type="predicted"/>
<name>A0A1Y1KH50_PHOPY</name>
<sequence>MQVQLDKKCVNKSETNKLLLKIRTSRSPNNRIAMNTRRRTKDHDLSISLKCSKIRYRRLTFIRISIECGKIVPLLLVCPLYLSPSESSIIDPESEGRAVVRRIARRIPKWTSAAPPWF</sequence>
<dbReference type="AlphaFoldDB" id="A0A1Y1KH50"/>
<dbReference type="EMBL" id="GEZM01088589">
    <property type="protein sequence ID" value="JAV58077.1"/>
    <property type="molecule type" value="Transcribed_RNA"/>
</dbReference>
<organism evidence="1">
    <name type="scientific">Photinus pyralis</name>
    <name type="common">Common eastern firefly</name>
    <name type="synonym">Lampyris pyralis</name>
    <dbReference type="NCBI Taxonomy" id="7054"/>
    <lineage>
        <taxon>Eukaryota</taxon>
        <taxon>Metazoa</taxon>
        <taxon>Ecdysozoa</taxon>
        <taxon>Arthropoda</taxon>
        <taxon>Hexapoda</taxon>
        <taxon>Insecta</taxon>
        <taxon>Pterygota</taxon>
        <taxon>Neoptera</taxon>
        <taxon>Endopterygota</taxon>
        <taxon>Coleoptera</taxon>
        <taxon>Polyphaga</taxon>
        <taxon>Elateriformia</taxon>
        <taxon>Elateroidea</taxon>
        <taxon>Lampyridae</taxon>
        <taxon>Lampyrinae</taxon>
        <taxon>Photinus</taxon>
    </lineage>
</organism>
<evidence type="ECO:0000313" key="1">
    <source>
        <dbReference type="EMBL" id="JAV58077.1"/>
    </source>
</evidence>
<reference evidence="1" key="1">
    <citation type="journal article" date="2016" name="Sci. Rep.">
        <title>Molecular characterization of firefly nuptial gifts: a multi-omics approach sheds light on postcopulatory sexual selection.</title>
        <authorList>
            <person name="Al-Wathiqui N."/>
            <person name="Fallon T.R."/>
            <person name="South A."/>
            <person name="Weng J.K."/>
            <person name="Lewis S.M."/>
        </authorList>
    </citation>
    <scope>NUCLEOTIDE SEQUENCE</scope>
</reference>
<protein>
    <submittedName>
        <fullName evidence="1">Uncharacterized protein</fullName>
    </submittedName>
</protein>
<accession>A0A1Y1KH50</accession>